<evidence type="ECO:0000313" key="1">
    <source>
        <dbReference type="EMBL" id="KAK4029162.1"/>
    </source>
</evidence>
<evidence type="ECO:0000313" key="2">
    <source>
        <dbReference type="Proteomes" id="UP001234178"/>
    </source>
</evidence>
<dbReference type="Proteomes" id="UP001234178">
    <property type="component" value="Unassembled WGS sequence"/>
</dbReference>
<comment type="caution">
    <text evidence="1">The sequence shown here is derived from an EMBL/GenBank/DDBJ whole genome shotgun (WGS) entry which is preliminary data.</text>
</comment>
<keyword evidence="2" id="KW-1185">Reference proteome</keyword>
<dbReference type="EMBL" id="JAOYFB010000039">
    <property type="protein sequence ID" value="KAK4029162.1"/>
    <property type="molecule type" value="Genomic_DNA"/>
</dbReference>
<protein>
    <submittedName>
        <fullName evidence="1">Uncharacterized protein</fullName>
    </submittedName>
</protein>
<name>A0ABR0AW49_9CRUS</name>
<reference evidence="1 2" key="1">
    <citation type="journal article" date="2023" name="Nucleic Acids Res.">
        <title>The hologenome of Daphnia magna reveals possible DNA methylation and microbiome-mediated evolution of the host genome.</title>
        <authorList>
            <person name="Chaturvedi A."/>
            <person name="Li X."/>
            <person name="Dhandapani V."/>
            <person name="Marshall H."/>
            <person name="Kissane S."/>
            <person name="Cuenca-Cambronero M."/>
            <person name="Asole G."/>
            <person name="Calvet F."/>
            <person name="Ruiz-Romero M."/>
            <person name="Marangio P."/>
            <person name="Guigo R."/>
            <person name="Rago D."/>
            <person name="Mirbahai L."/>
            <person name="Eastwood N."/>
            <person name="Colbourne J.K."/>
            <person name="Zhou J."/>
            <person name="Mallon E."/>
            <person name="Orsini L."/>
        </authorList>
    </citation>
    <scope>NUCLEOTIDE SEQUENCE [LARGE SCALE GENOMIC DNA]</scope>
    <source>
        <strain evidence="1">LRV0_1</strain>
    </source>
</reference>
<sequence length="84" mass="9457">MEKTTSDVTGGTRHRVTIDVDIVLSTRCQFRFGEPLPTVERRNDDKVTCAIPFKSVVYTLLGFNFPGFSRGCQHQHPTRTADSI</sequence>
<accession>A0ABR0AW49</accession>
<gene>
    <name evidence="1" type="ORF">OUZ56_022172</name>
</gene>
<proteinExistence type="predicted"/>
<organism evidence="1 2">
    <name type="scientific">Daphnia magna</name>
    <dbReference type="NCBI Taxonomy" id="35525"/>
    <lineage>
        <taxon>Eukaryota</taxon>
        <taxon>Metazoa</taxon>
        <taxon>Ecdysozoa</taxon>
        <taxon>Arthropoda</taxon>
        <taxon>Crustacea</taxon>
        <taxon>Branchiopoda</taxon>
        <taxon>Diplostraca</taxon>
        <taxon>Cladocera</taxon>
        <taxon>Anomopoda</taxon>
        <taxon>Daphniidae</taxon>
        <taxon>Daphnia</taxon>
    </lineage>
</organism>